<dbReference type="EMBL" id="JAAQPF010000765">
    <property type="protein sequence ID" value="KAF5697158.1"/>
    <property type="molecule type" value="Genomic_DNA"/>
</dbReference>
<evidence type="ECO:0000313" key="1">
    <source>
        <dbReference type="EMBL" id="KAF5697158.1"/>
    </source>
</evidence>
<comment type="caution">
    <text evidence="1">The sequence shown here is derived from an EMBL/GenBank/DDBJ whole genome shotgun (WGS) entry which is preliminary data.</text>
</comment>
<reference evidence="1 2" key="1">
    <citation type="submission" date="2020-05" db="EMBL/GenBank/DDBJ databases">
        <title>Identification and distribution of gene clusters putatively required for synthesis of sphingolipid metabolism inhibitors in phylogenetically diverse species of the filamentous fungus Fusarium.</title>
        <authorList>
            <person name="Kim H.-S."/>
            <person name="Busman M."/>
            <person name="Brown D.W."/>
            <person name="Divon H."/>
            <person name="Uhlig S."/>
            <person name="Proctor R.H."/>
        </authorList>
    </citation>
    <scope>NUCLEOTIDE SEQUENCE [LARGE SCALE GENOMIC DNA]</scope>
    <source>
        <strain evidence="1 2">NRRL 26131</strain>
    </source>
</reference>
<protein>
    <submittedName>
        <fullName evidence="1">Uncharacterized protein</fullName>
    </submittedName>
</protein>
<name>A0A8H5XNW7_9HYPO</name>
<dbReference type="Proteomes" id="UP000532311">
    <property type="component" value="Unassembled WGS sequence"/>
</dbReference>
<dbReference type="AlphaFoldDB" id="A0A8H5XNW7"/>
<evidence type="ECO:0000313" key="2">
    <source>
        <dbReference type="Proteomes" id="UP000532311"/>
    </source>
</evidence>
<keyword evidence="2" id="KW-1185">Reference proteome</keyword>
<organism evidence="1 2">
    <name type="scientific">Fusarium globosum</name>
    <dbReference type="NCBI Taxonomy" id="78864"/>
    <lineage>
        <taxon>Eukaryota</taxon>
        <taxon>Fungi</taxon>
        <taxon>Dikarya</taxon>
        <taxon>Ascomycota</taxon>
        <taxon>Pezizomycotina</taxon>
        <taxon>Sordariomycetes</taxon>
        <taxon>Hypocreomycetidae</taxon>
        <taxon>Hypocreales</taxon>
        <taxon>Nectriaceae</taxon>
        <taxon>Fusarium</taxon>
        <taxon>Fusarium fujikuroi species complex</taxon>
    </lineage>
</organism>
<accession>A0A8H5XNW7</accession>
<sequence>MVKAENIPSPLPLLRAFDCLLPFSPRPQAEYETVPAPHYPDRHHEDRALLLRLASTPLDGIAENSIGGAHPVVCNVATRYRGRVCIHYLGSLKALGKQVVSRVQGTRLPSPNPPE</sequence>
<proteinExistence type="predicted"/>
<gene>
    <name evidence="1" type="ORF">FGLOB1_12957</name>
</gene>